<protein>
    <submittedName>
        <fullName evidence="1">Uncharacterized protein</fullName>
    </submittedName>
</protein>
<dbReference type="EMBL" id="JAIXMP010000006">
    <property type="protein sequence ID" value="KAI9271515.1"/>
    <property type="molecule type" value="Genomic_DNA"/>
</dbReference>
<evidence type="ECO:0000313" key="1">
    <source>
        <dbReference type="EMBL" id="KAI9271515.1"/>
    </source>
</evidence>
<keyword evidence="2" id="KW-1185">Reference proteome</keyword>
<reference evidence="1" key="1">
    <citation type="journal article" date="2022" name="IScience">
        <title>Evolution of zygomycete secretomes and the origins of terrestrial fungal ecologies.</title>
        <authorList>
            <person name="Chang Y."/>
            <person name="Wang Y."/>
            <person name="Mondo S."/>
            <person name="Ahrendt S."/>
            <person name="Andreopoulos W."/>
            <person name="Barry K."/>
            <person name="Beard J."/>
            <person name="Benny G.L."/>
            <person name="Blankenship S."/>
            <person name="Bonito G."/>
            <person name="Cuomo C."/>
            <person name="Desiro A."/>
            <person name="Gervers K.A."/>
            <person name="Hundley H."/>
            <person name="Kuo A."/>
            <person name="LaButti K."/>
            <person name="Lang B.F."/>
            <person name="Lipzen A."/>
            <person name="O'Donnell K."/>
            <person name="Pangilinan J."/>
            <person name="Reynolds N."/>
            <person name="Sandor L."/>
            <person name="Smith M.E."/>
            <person name="Tsang A."/>
            <person name="Grigoriev I.V."/>
            <person name="Stajich J.E."/>
            <person name="Spatafora J.W."/>
        </authorList>
    </citation>
    <scope>NUCLEOTIDE SEQUENCE</scope>
    <source>
        <strain evidence="1">RSA 2281</strain>
    </source>
</reference>
<dbReference type="AlphaFoldDB" id="A0AAD5KHT4"/>
<evidence type="ECO:0000313" key="2">
    <source>
        <dbReference type="Proteomes" id="UP001209540"/>
    </source>
</evidence>
<organism evidence="1 2">
    <name type="scientific">Phascolomyces articulosus</name>
    <dbReference type="NCBI Taxonomy" id="60185"/>
    <lineage>
        <taxon>Eukaryota</taxon>
        <taxon>Fungi</taxon>
        <taxon>Fungi incertae sedis</taxon>
        <taxon>Mucoromycota</taxon>
        <taxon>Mucoromycotina</taxon>
        <taxon>Mucoromycetes</taxon>
        <taxon>Mucorales</taxon>
        <taxon>Lichtheimiaceae</taxon>
        <taxon>Phascolomyces</taxon>
    </lineage>
</organism>
<reference evidence="1" key="2">
    <citation type="submission" date="2023-02" db="EMBL/GenBank/DDBJ databases">
        <authorList>
            <consortium name="DOE Joint Genome Institute"/>
            <person name="Mondo S.J."/>
            <person name="Chang Y."/>
            <person name="Wang Y."/>
            <person name="Ahrendt S."/>
            <person name="Andreopoulos W."/>
            <person name="Barry K."/>
            <person name="Beard J."/>
            <person name="Benny G.L."/>
            <person name="Blankenship S."/>
            <person name="Bonito G."/>
            <person name="Cuomo C."/>
            <person name="Desiro A."/>
            <person name="Gervers K.A."/>
            <person name="Hundley H."/>
            <person name="Kuo A."/>
            <person name="LaButti K."/>
            <person name="Lang B.F."/>
            <person name="Lipzen A."/>
            <person name="O'Donnell K."/>
            <person name="Pangilinan J."/>
            <person name="Reynolds N."/>
            <person name="Sandor L."/>
            <person name="Smith M.W."/>
            <person name="Tsang A."/>
            <person name="Grigoriev I.V."/>
            <person name="Stajich J.E."/>
            <person name="Spatafora J.W."/>
        </authorList>
    </citation>
    <scope>NUCLEOTIDE SEQUENCE</scope>
    <source>
        <strain evidence="1">RSA 2281</strain>
    </source>
</reference>
<proteinExistence type="predicted"/>
<dbReference type="Proteomes" id="UP001209540">
    <property type="component" value="Unassembled WGS sequence"/>
</dbReference>
<accession>A0AAD5KHT4</accession>
<gene>
    <name evidence="1" type="ORF">BDA99DRAFT_534002</name>
</gene>
<sequence>MSPLNTSSGLTYLFETDKKKHIDLKKPCWDTGKKLEMCSGSYGIVLLFHFFCCSGSEIYVGSRRCVGLVGLKLYNMGVFVFLRIEDTFENYCVWTSRLNTFRAGNEISIMRFGLIANDYDFDKGYEYIENVVGQVAAEKIELPPESLSSQLHPIRHKNINKYIFLKYLRKLFQPFGYY</sequence>
<name>A0AAD5KHT4_9FUNG</name>
<comment type="caution">
    <text evidence="1">The sequence shown here is derived from an EMBL/GenBank/DDBJ whole genome shotgun (WGS) entry which is preliminary data.</text>
</comment>